<dbReference type="InterPro" id="IPR013106">
    <property type="entry name" value="Ig_V-set"/>
</dbReference>
<sequence length="277" mass="32382">MSFCSQARSKGPAQVKSSLRMIQLAIFLSNLMLICTATVPYANVPVVKARPFQTVILPCEFYFVDDTDDLYFAWEKEQIIEEVEVDDIYAYVQQQFDFKEPELLYKFNHKKDLLEDQSWDYQGRIKIEKDGIPDGVFSLHLENVGFQDEGIYKCSALNPHGKGERVMKLLVNDAEEPQVQFVTVNDTLVAKCISSGWYKTPIITWRNRAERDITANSTMEILEEREDGSYRVTTILNYEVKTFEKYYCYIRDAKKERRPRTVYRKLSKGLSREYGEF</sequence>
<protein>
    <submittedName>
        <fullName evidence="7">Butyrophilin subfamily 2 member A2-like</fullName>
    </submittedName>
</protein>
<dbReference type="SUPFAM" id="SSF48726">
    <property type="entry name" value="Immunoglobulin"/>
    <property type="match status" value="2"/>
</dbReference>
<dbReference type="Pfam" id="PF07686">
    <property type="entry name" value="V-set"/>
    <property type="match status" value="1"/>
</dbReference>
<evidence type="ECO:0000256" key="2">
    <source>
        <dbReference type="ARBA" id="ARBA00023136"/>
    </source>
</evidence>
<dbReference type="KEGG" id="muo:115471335"/>
<feature type="domain" description="Ig-like" evidence="5">
    <location>
        <begin position="40"/>
        <end position="172"/>
    </location>
</feature>
<dbReference type="RefSeq" id="XP_030060895.1">
    <property type="nucleotide sequence ID" value="XM_030205035.1"/>
</dbReference>
<evidence type="ECO:0000313" key="6">
    <source>
        <dbReference type="Proteomes" id="UP000515156"/>
    </source>
</evidence>
<keyword evidence="4" id="KW-0812">Transmembrane</keyword>
<dbReference type="InterPro" id="IPR007110">
    <property type="entry name" value="Ig-like_dom"/>
</dbReference>
<comment type="subcellular location">
    <subcellularLocation>
        <location evidence="1">Membrane</location>
    </subcellularLocation>
</comment>
<dbReference type="Proteomes" id="UP000515156">
    <property type="component" value="Chromosome 5"/>
</dbReference>
<dbReference type="SMART" id="SM00409">
    <property type="entry name" value="IG"/>
    <property type="match status" value="2"/>
</dbReference>
<dbReference type="GO" id="GO:0009897">
    <property type="term" value="C:external side of plasma membrane"/>
    <property type="evidence" value="ECO:0007669"/>
    <property type="project" value="TreeGrafter"/>
</dbReference>
<dbReference type="InterPro" id="IPR036179">
    <property type="entry name" value="Ig-like_dom_sf"/>
</dbReference>
<dbReference type="OrthoDB" id="9898017at2759"/>
<keyword evidence="2 4" id="KW-0472">Membrane</keyword>
<dbReference type="Gene3D" id="2.60.40.10">
    <property type="entry name" value="Immunoglobulins"/>
    <property type="match status" value="2"/>
</dbReference>
<reference evidence="7" key="1">
    <citation type="submission" date="2025-08" db="UniProtKB">
        <authorList>
            <consortium name="RefSeq"/>
        </authorList>
    </citation>
    <scope>IDENTIFICATION</scope>
</reference>
<accession>A0A6P7YCX4</accession>
<keyword evidence="4" id="KW-1133">Transmembrane helix</keyword>
<dbReference type="PROSITE" id="PS50835">
    <property type="entry name" value="IG_LIKE"/>
    <property type="match status" value="1"/>
</dbReference>
<dbReference type="InParanoid" id="A0A6P7YCX4"/>
<dbReference type="GeneID" id="115471335"/>
<evidence type="ECO:0000256" key="1">
    <source>
        <dbReference type="ARBA" id="ARBA00004370"/>
    </source>
</evidence>
<proteinExistence type="predicted"/>
<dbReference type="PANTHER" id="PTHR24100">
    <property type="entry name" value="BUTYROPHILIN"/>
    <property type="match status" value="1"/>
</dbReference>
<keyword evidence="6" id="KW-1185">Reference proteome</keyword>
<dbReference type="InterPro" id="IPR050504">
    <property type="entry name" value="IgSF_BTN/MOG"/>
</dbReference>
<evidence type="ECO:0000256" key="3">
    <source>
        <dbReference type="ARBA" id="ARBA00023319"/>
    </source>
</evidence>
<gene>
    <name evidence="7" type="primary">LOC115471335</name>
</gene>
<dbReference type="InterPro" id="IPR053896">
    <property type="entry name" value="BTN3A2-like_Ig-C"/>
</dbReference>
<dbReference type="AlphaFoldDB" id="A0A6P7YCX4"/>
<name>A0A6P7YCX4_9AMPH</name>
<feature type="transmembrane region" description="Helical" evidence="4">
    <location>
        <begin position="21"/>
        <end position="42"/>
    </location>
</feature>
<keyword evidence="3" id="KW-0393">Immunoglobulin domain</keyword>
<dbReference type="PANTHER" id="PTHR24100:SF147">
    <property type="entry name" value="BUTYROPHILIN-LIKE 12"/>
    <property type="match status" value="1"/>
</dbReference>
<evidence type="ECO:0000313" key="7">
    <source>
        <dbReference type="RefSeq" id="XP_030060895.1"/>
    </source>
</evidence>
<evidence type="ECO:0000259" key="5">
    <source>
        <dbReference type="PROSITE" id="PS50835"/>
    </source>
</evidence>
<evidence type="ECO:0000256" key="4">
    <source>
        <dbReference type="SAM" id="Phobius"/>
    </source>
</evidence>
<dbReference type="GO" id="GO:0050852">
    <property type="term" value="P:T cell receptor signaling pathway"/>
    <property type="evidence" value="ECO:0007669"/>
    <property type="project" value="TreeGrafter"/>
</dbReference>
<dbReference type="InterPro" id="IPR003599">
    <property type="entry name" value="Ig_sub"/>
</dbReference>
<dbReference type="GO" id="GO:0005102">
    <property type="term" value="F:signaling receptor binding"/>
    <property type="evidence" value="ECO:0007669"/>
    <property type="project" value="TreeGrafter"/>
</dbReference>
<dbReference type="GO" id="GO:0001817">
    <property type="term" value="P:regulation of cytokine production"/>
    <property type="evidence" value="ECO:0007669"/>
    <property type="project" value="TreeGrafter"/>
</dbReference>
<dbReference type="Pfam" id="PF22705">
    <property type="entry name" value="C2-set_3"/>
    <property type="match status" value="1"/>
</dbReference>
<dbReference type="InterPro" id="IPR013783">
    <property type="entry name" value="Ig-like_fold"/>
</dbReference>
<organism evidence="6 7">
    <name type="scientific">Microcaecilia unicolor</name>
    <dbReference type="NCBI Taxonomy" id="1415580"/>
    <lineage>
        <taxon>Eukaryota</taxon>
        <taxon>Metazoa</taxon>
        <taxon>Chordata</taxon>
        <taxon>Craniata</taxon>
        <taxon>Vertebrata</taxon>
        <taxon>Euteleostomi</taxon>
        <taxon>Amphibia</taxon>
        <taxon>Gymnophiona</taxon>
        <taxon>Siphonopidae</taxon>
        <taxon>Microcaecilia</taxon>
    </lineage>
</organism>